<feature type="transmembrane region" description="Helical" evidence="1">
    <location>
        <begin position="199"/>
        <end position="217"/>
    </location>
</feature>
<keyword evidence="1" id="KW-0812">Transmembrane</keyword>
<keyword evidence="4" id="KW-1185">Reference proteome</keyword>
<dbReference type="Proteomes" id="UP000466388">
    <property type="component" value="Unassembled WGS sequence"/>
</dbReference>
<dbReference type="Pfam" id="PF09335">
    <property type="entry name" value="VTT_dom"/>
    <property type="match status" value="1"/>
</dbReference>
<evidence type="ECO:0000313" key="4">
    <source>
        <dbReference type="Proteomes" id="UP000466388"/>
    </source>
</evidence>
<evidence type="ECO:0000256" key="1">
    <source>
        <dbReference type="SAM" id="Phobius"/>
    </source>
</evidence>
<feature type="transmembrane region" description="Helical" evidence="1">
    <location>
        <begin position="170"/>
        <end position="187"/>
    </location>
</feature>
<feature type="domain" description="VTT" evidence="2">
    <location>
        <begin position="75"/>
        <end position="190"/>
    </location>
</feature>
<feature type="transmembrane region" description="Helical" evidence="1">
    <location>
        <begin position="6"/>
        <end position="26"/>
    </location>
</feature>
<organism evidence="3 4">
    <name type="scientific">Secundilactobacillus folii</name>
    <dbReference type="NCBI Taxonomy" id="2678357"/>
    <lineage>
        <taxon>Bacteria</taxon>
        <taxon>Bacillati</taxon>
        <taxon>Bacillota</taxon>
        <taxon>Bacilli</taxon>
        <taxon>Lactobacillales</taxon>
        <taxon>Lactobacillaceae</taxon>
        <taxon>Secundilactobacillus</taxon>
    </lineage>
</organism>
<keyword evidence="1" id="KW-0472">Membrane</keyword>
<feature type="transmembrane region" description="Helical" evidence="1">
    <location>
        <begin position="138"/>
        <end position="158"/>
    </location>
</feature>
<dbReference type="PROSITE" id="PS51257">
    <property type="entry name" value="PROKAR_LIPOPROTEIN"/>
    <property type="match status" value="1"/>
</dbReference>
<name>A0A7X2XTY5_9LACO</name>
<protein>
    <recommendedName>
        <fullName evidence="2">VTT domain-containing protein</fullName>
    </recommendedName>
</protein>
<reference evidence="3 4" key="1">
    <citation type="submission" date="2019-11" db="EMBL/GenBank/DDBJ databases">
        <title>Lactobacillus sp. nov. CRM56-3, isolated from fermented tea leaves.</title>
        <authorList>
            <person name="Phuengjayaem S."/>
            <person name="Tanasupawat S."/>
        </authorList>
    </citation>
    <scope>NUCLEOTIDE SEQUENCE [LARGE SCALE GENOMIC DNA]</scope>
    <source>
        <strain evidence="3 4">CRM56-3</strain>
    </source>
</reference>
<proteinExistence type="predicted"/>
<feature type="transmembrane region" description="Helical" evidence="1">
    <location>
        <begin position="57"/>
        <end position="88"/>
    </location>
</feature>
<feature type="transmembrane region" description="Helical" evidence="1">
    <location>
        <begin position="94"/>
        <end position="117"/>
    </location>
</feature>
<dbReference type="AlphaFoldDB" id="A0A7X2XTY5"/>
<comment type="caution">
    <text evidence="3">The sequence shown here is derived from an EMBL/GenBank/DDBJ whole genome shotgun (WGS) entry which is preliminary data.</text>
</comment>
<dbReference type="InterPro" id="IPR032816">
    <property type="entry name" value="VTT_dom"/>
</dbReference>
<dbReference type="EMBL" id="WNJO01000002">
    <property type="protein sequence ID" value="MTV81551.1"/>
    <property type="molecule type" value="Genomic_DNA"/>
</dbReference>
<gene>
    <name evidence="3" type="ORF">GM612_02635</name>
</gene>
<keyword evidence="1" id="KW-1133">Transmembrane helix</keyword>
<sequence>MKKMTRGILIILAILLMLVACYVLYLHSHPNLNRFLTVANYRHELLRNIEQYRRNPLILVVIEILIVFLTAIPFLPVSVVCIAVGLGYGGLQGALINSIGISIGNLLVLAGIKYTGLARRIQNRHAPLMDEVAKMRQPLIGITASYAIPMVPSLLVNLTATRFKYSLRQMLIPVVVGSIPVSIIYAFGGQLFSIGDVRVDAGVIFVFAVMLLTVALAKHFRDK</sequence>
<dbReference type="RefSeq" id="WP_155430828.1">
    <property type="nucleotide sequence ID" value="NZ_WNJO01000002.1"/>
</dbReference>
<evidence type="ECO:0000313" key="3">
    <source>
        <dbReference type="EMBL" id="MTV81551.1"/>
    </source>
</evidence>
<evidence type="ECO:0000259" key="2">
    <source>
        <dbReference type="Pfam" id="PF09335"/>
    </source>
</evidence>
<accession>A0A7X2XTY5</accession>